<dbReference type="Pfam" id="PF12359">
    <property type="entry name" value="DUF3645"/>
    <property type="match status" value="1"/>
</dbReference>
<organism evidence="10 11">
    <name type="scientific">Ustilaginoidea virens</name>
    <name type="common">Rice false smut fungus</name>
    <name type="synonym">Villosiclava virens</name>
    <dbReference type="NCBI Taxonomy" id="1159556"/>
    <lineage>
        <taxon>Eukaryota</taxon>
        <taxon>Fungi</taxon>
        <taxon>Dikarya</taxon>
        <taxon>Ascomycota</taxon>
        <taxon>Pezizomycotina</taxon>
        <taxon>Sordariomycetes</taxon>
        <taxon>Hypocreomycetidae</taxon>
        <taxon>Hypocreales</taxon>
        <taxon>Clavicipitaceae</taxon>
        <taxon>Ustilaginoidea</taxon>
    </lineage>
</organism>
<comment type="catalytic activity">
    <reaction evidence="1">
        <text>Thiol-dependent hydrolysis of ester, thioester, amide, peptide and isopeptide bonds formed by the C-terminal Gly of ubiquitin (a 76-residue protein attached to proteins as an intracellular targeting signal).</text>
        <dbReference type="EC" id="3.4.19.12"/>
    </reaction>
</comment>
<keyword evidence="6" id="KW-0788">Thiol protease</keyword>
<dbReference type="GO" id="GO:0006508">
    <property type="term" value="P:proteolysis"/>
    <property type="evidence" value="ECO:0007669"/>
    <property type="project" value="UniProtKB-KW"/>
</dbReference>
<evidence type="ECO:0000313" key="11">
    <source>
        <dbReference type="Proteomes" id="UP000027002"/>
    </source>
</evidence>
<keyword evidence="11" id="KW-1185">Reference proteome</keyword>
<dbReference type="InterPro" id="IPR022099">
    <property type="entry name" value="DUF3638"/>
</dbReference>
<feature type="domain" description="DUF3645" evidence="9">
    <location>
        <begin position="1096"/>
        <end position="1122"/>
    </location>
</feature>
<gene>
    <name evidence="10" type="ORF">UV8b_03490</name>
</gene>
<evidence type="ECO:0000256" key="6">
    <source>
        <dbReference type="ARBA" id="ARBA00022807"/>
    </source>
</evidence>
<feature type="region of interest" description="Disordered" evidence="7">
    <location>
        <begin position="233"/>
        <end position="263"/>
    </location>
</feature>
<dbReference type="Proteomes" id="UP000027002">
    <property type="component" value="Chromosome 3"/>
</dbReference>
<evidence type="ECO:0000256" key="2">
    <source>
        <dbReference type="ARBA" id="ARBA00012759"/>
    </source>
</evidence>
<reference evidence="10" key="1">
    <citation type="submission" date="2020-03" db="EMBL/GenBank/DDBJ databases">
        <title>A mixture of massive structural variations and highly conserved coding sequences in Ustilaginoidea virens genome.</title>
        <authorList>
            <person name="Zhang K."/>
            <person name="Zhao Z."/>
            <person name="Zhang Z."/>
            <person name="Li Y."/>
            <person name="Hsiang T."/>
            <person name="Sun W."/>
        </authorList>
    </citation>
    <scope>NUCLEOTIDE SEQUENCE</scope>
    <source>
        <strain evidence="10">UV-8b</strain>
    </source>
</reference>
<proteinExistence type="predicted"/>
<keyword evidence="5" id="KW-0378">Hydrolase</keyword>
<evidence type="ECO:0000313" key="10">
    <source>
        <dbReference type="EMBL" id="QUC19249.1"/>
    </source>
</evidence>
<evidence type="ECO:0000256" key="4">
    <source>
        <dbReference type="ARBA" id="ARBA00022786"/>
    </source>
</evidence>
<evidence type="ECO:0000259" key="8">
    <source>
        <dbReference type="Pfam" id="PF12340"/>
    </source>
</evidence>
<accession>A0A8E5HPF6</accession>
<evidence type="ECO:0000256" key="3">
    <source>
        <dbReference type="ARBA" id="ARBA00022670"/>
    </source>
</evidence>
<dbReference type="RefSeq" id="XP_042996922.1">
    <property type="nucleotide sequence ID" value="XM_043140988.1"/>
</dbReference>
<dbReference type="GO" id="GO:0004843">
    <property type="term" value="F:cysteine-type deubiquitinase activity"/>
    <property type="evidence" value="ECO:0007669"/>
    <property type="project" value="UniProtKB-EC"/>
</dbReference>
<feature type="domain" description="DUF3638" evidence="8">
    <location>
        <begin position="747"/>
        <end position="969"/>
    </location>
</feature>
<dbReference type="PANTHER" id="PTHR13367:SF34">
    <property type="match status" value="1"/>
</dbReference>
<keyword evidence="3" id="KW-0645">Protease</keyword>
<feature type="region of interest" description="Disordered" evidence="7">
    <location>
        <begin position="429"/>
        <end position="448"/>
    </location>
</feature>
<dbReference type="OrthoDB" id="3182339at2759"/>
<dbReference type="Pfam" id="PF12340">
    <property type="entry name" value="DUF3638"/>
    <property type="match status" value="1"/>
</dbReference>
<evidence type="ECO:0000256" key="5">
    <source>
        <dbReference type="ARBA" id="ARBA00022801"/>
    </source>
</evidence>
<keyword evidence="4" id="KW-0833">Ubl conjugation pathway</keyword>
<dbReference type="GeneID" id="66064268"/>
<feature type="compositionally biased region" description="Polar residues" evidence="7">
    <location>
        <begin position="252"/>
        <end position="261"/>
    </location>
</feature>
<dbReference type="InterPro" id="IPR051346">
    <property type="entry name" value="OTU_Deubiquitinase"/>
</dbReference>
<name>A0A8E5HPF6_USTVR</name>
<dbReference type="KEGG" id="uvi:66064268"/>
<dbReference type="PANTHER" id="PTHR13367">
    <property type="entry name" value="UBIQUITIN THIOESTERASE"/>
    <property type="match status" value="1"/>
</dbReference>
<sequence>MMILEEGNTGHRMVIIPQGKVQCQEANPGSPIQHVTVEIDVQQSRETYAYDLDANLGQLVGRSLQSRLVLAYLHALTSYCLPDPLTGYTGTEQALNILRSAQVLSLQTLSAENHHVLLEIAELKGHRKLSPPRMGKLQIVSWVDGLGALSHRYDFHVAVKDIFKQSTKYRLFHADRYIEPPSFEENEAVELGERNATRTAMFHSPGFGGEAHSTAGDEPYVRLNDEYLELIDHRGGDGESDEPGDSEEDENVGSSGTQTAGPFSDRFKRAYKTCITMVAGLQGTKVNFFKKSKLRTFKSRMLKVLGSHHNIPTAGPLKKDTNFDFNYDTNWLDDPAIFLPNTWFRILHSLQHRPSRSNEYRARFFLATLSFSPHSCMEAIQILASAMCGQLKTLQAPQVEAFSLNKGCQPKRKDLERILQKYIIPFPKSSHSRSPVRRGESQNACKSRRKREYEEAKKYCLETLPTVFIADWKSKGAHWPTSHDRFINLFNTSQMLLDIELHFRDVSNNEQLSNYFGTWHRELFNIEGKQVDYPIDVHPRAPCKASVHLPAIDGKLLFNSTTPPIFKEELQSLSHRTVPVQGKTSPQASILVELLRSKACSSEQMSYVKELQQSLDSLQGATLGHVMKERGAKLRMLLSSCLRDAKIDGDNLFERMKEALGCVPKDHGSQLANLKALAFVQQMPPIGKRFLLQQLSHLGACSNNWQACLLVFAENLSRVRLWERLNLFEMESNKLDLDKEAVSLQPRNWDPHLYPEWLLFEVENNIRVRNAQAQMAEAMMFPLQDRNSVMQLNMGEGKSSVIVPIIATSLADGKRLVRVIVAKPQSKQMEEIMKTKLGNALGRRIYFMPFSRAVPVDEQAAKELHSMLEECIAKKGVLIIQPEHDLSLQLMICDCFNSGRLATGNALCAIKRLFDNCSRDIIDESDEVFSPKYELVYPLGISQPVDFSTERCSFIQSMLAIVAKVAPEVKEEAPNGIEVSWIGKGRFPRIRLFTSEASDCLVKKVGEEICRSGFAELPIHRVPEQLKSDLLSYMTMMAPTAETCREIENGMAKWNSTMRKAFYLARGLLACEVLSTALRHRWRVNYGVDKNRNPKLDIAVPFRAKDAPSLRSEYSYADTVITKTCLSYYYQGLEYEDFFLALVELFKSEQSEPEYEAWVRSTEGLHADFRHIQGVNVNDEDQCKTMLFPHLRYSKACIDYFLLRIVFAKQLREYSEKVSASGWDLARPKTFPTTGFSGTHDSRPLLPLHITQRDSDAQHHTDSLVLNQMMSPQNSVILLGEVKGSNSEEFLKRITEERDEIRVILDVGAHVIELTNQEVAGRWLELLPCRNAIDAVIFCNDNDELTVLDRQGKSQCLRLSPFAKQLNKCLVYLDEAHTRGIDLKLPPTYRAAVTLGKDLTKDRLAQACMRMRDLGNGQSVAFCVPFEIENQIRAQLELDGNDQITLRDAIAWTVLQTWAEMRRLIPNWAKQGFRFEKQAQLWNQAKSNDSGTIRMTPEIVSKFKECDTRTIESQYQFPPPSGPLLEKEASSENLGKIKKRCEAYDFHGHDGHGLQEEQEREMATEVEEQRELERPKPAEPAKHQSNLDVVRFIRTGKISSDSKGIIGAFKSMTDTTAATLLNVNLFPQHVKVSRDFARVIKTTRNAKNLKSDYFKNDVQFILTSADEDKIVQEMVIISPYEAEILYNEISRSEVVALHIYSARQNSSYPAIDGLDLYIVPPRARRRIPTHMKIELNLFAGQLYFSTFKEYTEVCDFLSLSWSLKSPGDLIDGFIPRKGSSTNAPHGVNSKTSPVPFLKAFMTYVRNQGGNIGTTHMGKMLSGVYLGAEDFPSRVKREREEDDDCKESLFTR</sequence>
<protein>
    <recommendedName>
        <fullName evidence="2">ubiquitinyl hydrolase 1</fullName>
        <ecNumber evidence="2">3.4.19.12</ecNumber>
    </recommendedName>
</protein>
<evidence type="ECO:0000256" key="7">
    <source>
        <dbReference type="SAM" id="MobiDB-lite"/>
    </source>
</evidence>
<dbReference type="EC" id="3.4.19.12" evidence="2"/>
<evidence type="ECO:0000256" key="1">
    <source>
        <dbReference type="ARBA" id="ARBA00000707"/>
    </source>
</evidence>
<dbReference type="EMBL" id="CP072755">
    <property type="protein sequence ID" value="QUC19249.1"/>
    <property type="molecule type" value="Genomic_DNA"/>
</dbReference>
<evidence type="ECO:0000259" key="9">
    <source>
        <dbReference type="Pfam" id="PF12359"/>
    </source>
</evidence>
<feature type="compositionally biased region" description="Acidic residues" evidence="7">
    <location>
        <begin position="238"/>
        <end position="251"/>
    </location>
</feature>
<dbReference type="InterPro" id="IPR022105">
    <property type="entry name" value="DUF3645"/>
</dbReference>